<keyword evidence="3 6" id="KW-0378">Hydrolase</keyword>
<evidence type="ECO:0008006" key="10">
    <source>
        <dbReference type="Google" id="ProtNLM"/>
    </source>
</evidence>
<evidence type="ECO:0000256" key="2">
    <source>
        <dbReference type="ARBA" id="ARBA00022723"/>
    </source>
</evidence>
<dbReference type="CDD" id="cd09607">
    <property type="entry name" value="M3B_PepF"/>
    <property type="match status" value="1"/>
</dbReference>
<dbReference type="InterPro" id="IPR042088">
    <property type="entry name" value="OligoPept_F_C"/>
</dbReference>
<feature type="domain" description="Oligopeptidase F N-terminal" evidence="8">
    <location>
        <begin position="135"/>
        <end position="184"/>
    </location>
</feature>
<evidence type="ECO:0000256" key="4">
    <source>
        <dbReference type="ARBA" id="ARBA00022833"/>
    </source>
</evidence>
<keyword evidence="1 6" id="KW-0645">Protease</keyword>
<dbReference type="InterPro" id="IPR001567">
    <property type="entry name" value="Pept_M3A_M3B_dom"/>
</dbReference>
<keyword evidence="2 6" id="KW-0479">Metal-binding</keyword>
<accession>A0AAU7AYK3</accession>
<dbReference type="InterPro" id="IPR013647">
    <property type="entry name" value="OligopepF_N_dom"/>
</dbReference>
<sequence>MSTLELPRWDTDSIYPGADSPELVQAVAAVTADLGALQSLFDEHDIRTGQARRATAADGAALDVVLPALDALLADNRRVSAYLMLLVTTDADDAVAAAALSRLQSATAPLGSLARRLEAWAARIGAADLIAVSDTAREHAFWLQRAARSAAHQMTEEQEDVAAELGLTGGVAWARLHGDVTARLEVDVPGTPPQRLPMAAVRGLANDPDAAVRRRAYTAELDAWATVATPLAAGLNAYKGEANVLNRRRGWTDSLDPALHENNVDRATLDAMNEAVVAALPDFARFGRAKARLLGHDGGLPWWDLMAPVGAVRRFAWDDATAAVGDAFATYGESLAQLAARADAERWVDVGPRPGKRDGGFCMPVGGDVSRILMNFDGSFDGVLTLAHELGHAFHNTRLADRTALQRRTPMALAETASIFCETLMLQSSLSAAGTDAERLGILDTDLTGARGVVVDIHSRFLFERALSAEREQGVLSADRMCELMADAQRAAYLDGVDHAHLHPYLWAVKGHYYTAYYNWPYTFGLLFGIGLHAQYVRDPEGFRGGYEDLLAATGLADAASLAGRFGIDITGSAFWSQSLDVLRLRIDEFCTLAGRLG</sequence>
<name>A0AAU7AYK3_9ACTN</name>
<dbReference type="GO" id="GO:0046872">
    <property type="term" value="F:metal ion binding"/>
    <property type="evidence" value="ECO:0007669"/>
    <property type="project" value="UniProtKB-UniRule"/>
</dbReference>
<dbReference type="Gene3D" id="1.10.1370.20">
    <property type="entry name" value="Oligoendopeptidase f, C-terminal domain"/>
    <property type="match status" value="1"/>
</dbReference>
<reference evidence="9" key="1">
    <citation type="submission" date="2022-12" db="EMBL/GenBank/DDBJ databases">
        <title>Paraconexibacter alkalitolerans sp. nov. and Baekduia alba sp. nov., isolated from soil and emended description of the genera Paraconexibacter (Chun et al., 2020) and Baekduia (An et al., 2020).</title>
        <authorList>
            <person name="Vieira S."/>
            <person name="Huber K.J."/>
            <person name="Geppert A."/>
            <person name="Wolf J."/>
            <person name="Neumann-Schaal M."/>
            <person name="Muesken M."/>
            <person name="Overmann J."/>
        </authorList>
    </citation>
    <scope>NUCLEOTIDE SEQUENCE</scope>
    <source>
        <strain evidence="9">AEG42_29</strain>
    </source>
</reference>
<dbReference type="InterPro" id="IPR034006">
    <property type="entry name" value="M3B_PepF_2"/>
</dbReference>
<evidence type="ECO:0000256" key="5">
    <source>
        <dbReference type="ARBA" id="ARBA00023049"/>
    </source>
</evidence>
<dbReference type="EMBL" id="CP114014">
    <property type="protein sequence ID" value="XAY06707.1"/>
    <property type="molecule type" value="Genomic_DNA"/>
</dbReference>
<dbReference type="Pfam" id="PF01432">
    <property type="entry name" value="Peptidase_M3"/>
    <property type="match status" value="1"/>
</dbReference>
<dbReference type="KEGG" id="parq:DSM112329_03584"/>
<evidence type="ECO:0000259" key="8">
    <source>
        <dbReference type="Pfam" id="PF08439"/>
    </source>
</evidence>
<dbReference type="AlphaFoldDB" id="A0AAU7AYK3"/>
<comment type="cofactor">
    <cofactor evidence="6">
        <name>Zn(2+)</name>
        <dbReference type="ChEBI" id="CHEBI:29105"/>
    </cofactor>
    <text evidence="6">Binds 1 zinc ion.</text>
</comment>
<dbReference type="InterPro" id="IPR001333">
    <property type="entry name" value="Peptidase_M32_Taq"/>
</dbReference>
<feature type="domain" description="Peptidase M3A/M3B catalytic" evidence="7">
    <location>
        <begin position="344"/>
        <end position="580"/>
    </location>
</feature>
<protein>
    <recommendedName>
        <fullName evidence="10">Oligoendopeptidase F</fullName>
    </recommendedName>
</protein>
<organism evidence="9">
    <name type="scientific">Paraconexibacter sp. AEG42_29</name>
    <dbReference type="NCBI Taxonomy" id="2997339"/>
    <lineage>
        <taxon>Bacteria</taxon>
        <taxon>Bacillati</taxon>
        <taxon>Actinomycetota</taxon>
        <taxon>Thermoleophilia</taxon>
        <taxon>Solirubrobacterales</taxon>
        <taxon>Paraconexibacteraceae</taxon>
        <taxon>Paraconexibacter</taxon>
    </lineage>
</organism>
<gene>
    <name evidence="9" type="ORF">DSM112329_03584</name>
</gene>
<proteinExistence type="inferred from homology"/>
<dbReference type="SUPFAM" id="SSF55486">
    <property type="entry name" value="Metalloproteases ('zincins'), catalytic domain"/>
    <property type="match status" value="1"/>
</dbReference>
<evidence type="ECO:0000256" key="6">
    <source>
        <dbReference type="RuleBase" id="RU003435"/>
    </source>
</evidence>
<evidence type="ECO:0000259" key="7">
    <source>
        <dbReference type="Pfam" id="PF01432"/>
    </source>
</evidence>
<dbReference type="RefSeq" id="WP_354697926.1">
    <property type="nucleotide sequence ID" value="NZ_CP114014.1"/>
</dbReference>
<comment type="similarity">
    <text evidence="6">Belongs to the peptidase M3 family.</text>
</comment>
<dbReference type="PANTHER" id="PTHR34217">
    <property type="entry name" value="METAL-DEPENDENT CARBOXYPEPTIDASE"/>
    <property type="match status" value="1"/>
</dbReference>
<dbReference type="Gene3D" id="1.20.140.70">
    <property type="entry name" value="Oligopeptidase f, N-terminal domain"/>
    <property type="match status" value="1"/>
</dbReference>
<evidence type="ECO:0000256" key="1">
    <source>
        <dbReference type="ARBA" id="ARBA00022670"/>
    </source>
</evidence>
<keyword evidence="5 6" id="KW-0482">Metalloprotease</keyword>
<dbReference type="GO" id="GO:0004181">
    <property type="term" value="F:metallocarboxypeptidase activity"/>
    <property type="evidence" value="ECO:0007669"/>
    <property type="project" value="InterPro"/>
</dbReference>
<evidence type="ECO:0000256" key="3">
    <source>
        <dbReference type="ARBA" id="ARBA00022801"/>
    </source>
</evidence>
<dbReference type="GO" id="GO:0006508">
    <property type="term" value="P:proteolysis"/>
    <property type="evidence" value="ECO:0007669"/>
    <property type="project" value="UniProtKB-KW"/>
</dbReference>
<keyword evidence="4 6" id="KW-0862">Zinc</keyword>
<dbReference type="GO" id="GO:0004222">
    <property type="term" value="F:metalloendopeptidase activity"/>
    <property type="evidence" value="ECO:0007669"/>
    <property type="project" value="InterPro"/>
</dbReference>
<dbReference type="Pfam" id="PF08439">
    <property type="entry name" value="Peptidase_M3_N"/>
    <property type="match status" value="1"/>
</dbReference>
<dbReference type="PANTHER" id="PTHR34217:SF1">
    <property type="entry name" value="CARBOXYPEPTIDASE 1"/>
    <property type="match status" value="1"/>
</dbReference>
<evidence type="ECO:0000313" key="9">
    <source>
        <dbReference type="EMBL" id="XAY06707.1"/>
    </source>
</evidence>